<dbReference type="AlphaFoldDB" id="A0A3D0ZR15"/>
<comment type="caution">
    <text evidence="2">The sequence shown here is derived from an EMBL/GenBank/DDBJ whole genome shotgun (WGS) entry which is preliminary data.</text>
</comment>
<evidence type="ECO:0000313" key="3">
    <source>
        <dbReference type="Proteomes" id="UP000263336"/>
    </source>
</evidence>
<proteinExistence type="predicted"/>
<protein>
    <submittedName>
        <fullName evidence="2">Uncharacterized protein</fullName>
    </submittedName>
</protein>
<sequence>MIETLEETYTAIDGTEGWLGHAPTIEELKVHDEAQAKANEKMAAAIAAREAKNKSTDIVHRKDANKSEQPGTAELITSLRGSLENDTDSVVKDLRESLDKS</sequence>
<accession>A0A3D0ZR15</accession>
<feature type="compositionally biased region" description="Basic and acidic residues" evidence="1">
    <location>
        <begin position="52"/>
        <end position="66"/>
    </location>
</feature>
<feature type="region of interest" description="Disordered" evidence="1">
    <location>
        <begin position="52"/>
        <end position="101"/>
    </location>
</feature>
<feature type="compositionally biased region" description="Basic and acidic residues" evidence="1">
    <location>
        <begin position="89"/>
        <end position="101"/>
    </location>
</feature>
<evidence type="ECO:0000313" key="2">
    <source>
        <dbReference type="EMBL" id="HCC42163.1"/>
    </source>
</evidence>
<dbReference type="Proteomes" id="UP000263336">
    <property type="component" value="Unassembled WGS sequence"/>
</dbReference>
<reference evidence="2 3" key="1">
    <citation type="journal article" date="2018" name="Nat. Biotechnol.">
        <title>A standardized bacterial taxonomy based on genome phylogeny substantially revises the tree of life.</title>
        <authorList>
            <person name="Parks D.H."/>
            <person name="Chuvochina M."/>
            <person name="Waite D.W."/>
            <person name="Rinke C."/>
            <person name="Skarshewski A."/>
            <person name="Chaumeil P.A."/>
            <person name="Hugenholtz P."/>
        </authorList>
    </citation>
    <scope>NUCLEOTIDE SEQUENCE [LARGE SCALE GENOMIC DNA]</scope>
    <source>
        <strain evidence="2">UBA11701</strain>
    </source>
</reference>
<gene>
    <name evidence="2" type="ORF">DEP93_01700</name>
</gene>
<organism evidence="2 3">
    <name type="scientific">candidate division WWE3 bacterium</name>
    <dbReference type="NCBI Taxonomy" id="2053526"/>
    <lineage>
        <taxon>Bacteria</taxon>
        <taxon>Katanobacteria</taxon>
    </lineage>
</organism>
<name>A0A3D0ZR15_UNCKA</name>
<dbReference type="EMBL" id="DOZN01000009">
    <property type="protein sequence ID" value="HCC42163.1"/>
    <property type="molecule type" value="Genomic_DNA"/>
</dbReference>
<evidence type="ECO:0000256" key="1">
    <source>
        <dbReference type="SAM" id="MobiDB-lite"/>
    </source>
</evidence>